<organism evidence="11 12">
    <name type="scientific">Senna tora</name>
    <dbReference type="NCBI Taxonomy" id="362788"/>
    <lineage>
        <taxon>Eukaryota</taxon>
        <taxon>Viridiplantae</taxon>
        <taxon>Streptophyta</taxon>
        <taxon>Embryophyta</taxon>
        <taxon>Tracheophyta</taxon>
        <taxon>Spermatophyta</taxon>
        <taxon>Magnoliopsida</taxon>
        <taxon>eudicotyledons</taxon>
        <taxon>Gunneridae</taxon>
        <taxon>Pentapetalae</taxon>
        <taxon>rosids</taxon>
        <taxon>fabids</taxon>
        <taxon>Fabales</taxon>
        <taxon>Fabaceae</taxon>
        <taxon>Caesalpinioideae</taxon>
        <taxon>Cassia clade</taxon>
        <taxon>Senna</taxon>
    </lineage>
</organism>
<dbReference type="GO" id="GO:0016020">
    <property type="term" value="C:membrane"/>
    <property type="evidence" value="ECO:0007669"/>
    <property type="project" value="UniProtKB-SubCell"/>
</dbReference>
<dbReference type="Proteomes" id="UP000634136">
    <property type="component" value="Unassembled WGS sequence"/>
</dbReference>
<dbReference type="AlphaFoldDB" id="A0A834TC31"/>
<evidence type="ECO:0000256" key="7">
    <source>
        <dbReference type="ARBA" id="ARBA00023180"/>
    </source>
</evidence>
<dbReference type="FunFam" id="1.10.510.10:FF:000657">
    <property type="entry name" value="Putative inactive leucine-rich repeat receptor-like protein kinase"/>
    <property type="match status" value="1"/>
</dbReference>
<feature type="domain" description="Protein kinase" evidence="10">
    <location>
        <begin position="487"/>
        <end position="754"/>
    </location>
</feature>
<dbReference type="Gene3D" id="3.80.10.10">
    <property type="entry name" value="Ribonuclease Inhibitor"/>
    <property type="match status" value="2"/>
</dbReference>
<evidence type="ECO:0000256" key="2">
    <source>
        <dbReference type="ARBA" id="ARBA00022614"/>
    </source>
</evidence>
<keyword evidence="11" id="KW-0675">Receptor</keyword>
<dbReference type="InterPro" id="IPR032675">
    <property type="entry name" value="LRR_dom_sf"/>
</dbReference>
<evidence type="ECO:0000313" key="12">
    <source>
        <dbReference type="Proteomes" id="UP000634136"/>
    </source>
</evidence>
<dbReference type="InterPro" id="IPR000719">
    <property type="entry name" value="Prot_kinase_dom"/>
</dbReference>
<evidence type="ECO:0000256" key="4">
    <source>
        <dbReference type="ARBA" id="ARBA00022737"/>
    </source>
</evidence>
<sequence>MLPADSMRQLYLCLLVLLWFLSIPSSHELQAAQTQVLLQISKYLEYPASLQILENYNGDLCNVSSSAHMSIKCQDNSVSELKIMGEKTTKVKEFNGFAIPNQTLSASFSIDSFVTTLSRLTSLRVLSLVSLGIWGRLPDKIHRLSLLEVLDMSSNFLFGSIPPEISTMVKLHTLTLDGNYFNDSMPDWFDSLYNLNVLSMKSNRLKGSFPASLCRIKTLTDISLSHNELSGKLPDLNALSGLHVLDLRENRLDSELPLMPTEVITILLSNNSFSGQIPRQFGELNQLQHLDLSSNHLSGIPPSALFSLSNISYLNLGSNMLSGSLPDQLSCGTKLGFVDISSNKFIGVLPSCLASTSDRRVVKYGGNCLSLDSQHQQRESYCEESSMGGKKFRQWKVAVVAAIIIGLVLVLVLVLSVFGVFVCRKYQSRKTSEHHLLPKQDNSTTGFSSQLLANARLISQAVKLGAQATPFCRLISIEELKDATRNFDSSTFIGQGSLGKLYKGKLENGSYVVIRSLSLSKKCSIQNLKARLDLLSKLHHPNLVSLLGHCIDGGGQEEFPTPKLHLVYEYVPNGNYGAYLSEFSLEKPLKWSDRLTILIGVAKAVHFLHTGVIPGCYSNGLKINNILLDEHHFPKLSDYGMSILGEEIERLEVFLLAIQLSQRAFEDDVYNFGFILLESLVGPIASGKGEAFFLNEKASFGSHDGRRKIVDPIVLTSSSQESLSIAISITTKCISPEPSSRPSFEDVLWNLQYAAQVQATADADQKSDSTS</sequence>
<comment type="subcellular location">
    <subcellularLocation>
        <location evidence="1">Membrane</location>
    </subcellularLocation>
</comment>
<dbReference type="EMBL" id="JAAIUW010000008">
    <property type="protein sequence ID" value="KAF7819448.1"/>
    <property type="molecule type" value="Genomic_DNA"/>
</dbReference>
<dbReference type="PANTHER" id="PTHR48056">
    <property type="entry name" value="LRR RECEPTOR-LIKE SERINE/THREONINE-PROTEIN KINASE-RELATED"/>
    <property type="match status" value="1"/>
</dbReference>
<name>A0A834TC31_9FABA</name>
<keyword evidence="12" id="KW-1185">Reference proteome</keyword>
<keyword evidence="2" id="KW-0433">Leucine-rich repeat</keyword>
<evidence type="ECO:0000256" key="5">
    <source>
        <dbReference type="ARBA" id="ARBA00022989"/>
    </source>
</evidence>
<feature type="signal peptide" evidence="9">
    <location>
        <begin position="1"/>
        <end position="26"/>
    </location>
</feature>
<dbReference type="Pfam" id="PF13855">
    <property type="entry name" value="LRR_8"/>
    <property type="match status" value="2"/>
</dbReference>
<dbReference type="GO" id="GO:0005524">
    <property type="term" value="F:ATP binding"/>
    <property type="evidence" value="ECO:0007669"/>
    <property type="project" value="InterPro"/>
</dbReference>
<dbReference type="InterPro" id="IPR011009">
    <property type="entry name" value="Kinase-like_dom_sf"/>
</dbReference>
<feature type="transmembrane region" description="Helical" evidence="8">
    <location>
        <begin position="395"/>
        <end position="422"/>
    </location>
</feature>
<proteinExistence type="predicted"/>
<evidence type="ECO:0000259" key="10">
    <source>
        <dbReference type="PROSITE" id="PS50011"/>
    </source>
</evidence>
<dbReference type="GO" id="GO:0004672">
    <property type="term" value="F:protein kinase activity"/>
    <property type="evidence" value="ECO:0007669"/>
    <property type="project" value="InterPro"/>
</dbReference>
<evidence type="ECO:0000256" key="8">
    <source>
        <dbReference type="SAM" id="Phobius"/>
    </source>
</evidence>
<dbReference type="Pfam" id="PF00560">
    <property type="entry name" value="LRR_1"/>
    <property type="match status" value="1"/>
</dbReference>
<dbReference type="InterPro" id="IPR050647">
    <property type="entry name" value="Plant_LRR-RLKs"/>
</dbReference>
<evidence type="ECO:0000256" key="3">
    <source>
        <dbReference type="ARBA" id="ARBA00022692"/>
    </source>
</evidence>
<reference evidence="11" key="1">
    <citation type="submission" date="2020-09" db="EMBL/GenBank/DDBJ databases">
        <title>Genome-Enabled Discovery of Anthraquinone Biosynthesis in Senna tora.</title>
        <authorList>
            <person name="Kang S.-H."/>
            <person name="Pandey R.P."/>
            <person name="Lee C.-M."/>
            <person name="Sim J.-S."/>
            <person name="Jeong J.-T."/>
            <person name="Choi B.-S."/>
            <person name="Jung M."/>
            <person name="Ginzburg D."/>
            <person name="Zhao K."/>
            <person name="Won S.Y."/>
            <person name="Oh T.-J."/>
            <person name="Yu Y."/>
            <person name="Kim N.-H."/>
            <person name="Lee O.R."/>
            <person name="Lee T.-H."/>
            <person name="Bashyal P."/>
            <person name="Kim T.-S."/>
            <person name="Lee W.-H."/>
            <person name="Kawkins C."/>
            <person name="Kim C.-K."/>
            <person name="Kim J.S."/>
            <person name="Ahn B.O."/>
            <person name="Rhee S.Y."/>
            <person name="Sohng J.K."/>
        </authorList>
    </citation>
    <scope>NUCLEOTIDE SEQUENCE</scope>
    <source>
        <tissue evidence="11">Leaf</tissue>
    </source>
</reference>
<protein>
    <submittedName>
        <fullName evidence="11">Putative inactive leucine-rich repeat receptor-like protein kinase</fullName>
    </submittedName>
</protein>
<dbReference type="PANTHER" id="PTHR48056:SF61">
    <property type="entry name" value="PROTEIN KINASE DOMAIN-CONTAINING PROTEIN"/>
    <property type="match status" value="1"/>
</dbReference>
<keyword evidence="7" id="KW-0325">Glycoprotein</keyword>
<keyword evidence="3 8" id="KW-0812">Transmembrane</keyword>
<accession>A0A834TC31</accession>
<dbReference type="SUPFAM" id="SSF56112">
    <property type="entry name" value="Protein kinase-like (PK-like)"/>
    <property type="match status" value="1"/>
</dbReference>
<evidence type="ECO:0000256" key="9">
    <source>
        <dbReference type="SAM" id="SignalP"/>
    </source>
</evidence>
<dbReference type="OrthoDB" id="676979at2759"/>
<comment type="caution">
    <text evidence="11">The sequence shown here is derived from an EMBL/GenBank/DDBJ whole genome shotgun (WGS) entry which is preliminary data.</text>
</comment>
<dbReference type="InterPro" id="IPR001245">
    <property type="entry name" value="Ser-Thr/Tyr_kinase_cat_dom"/>
</dbReference>
<dbReference type="Gene3D" id="3.30.200.20">
    <property type="entry name" value="Phosphorylase Kinase, domain 1"/>
    <property type="match status" value="1"/>
</dbReference>
<dbReference type="Gene3D" id="1.10.510.10">
    <property type="entry name" value="Transferase(Phosphotransferase) domain 1"/>
    <property type="match status" value="1"/>
</dbReference>
<keyword evidence="9" id="KW-0732">Signal</keyword>
<gene>
    <name evidence="11" type="ORF">G2W53_024903</name>
</gene>
<dbReference type="Pfam" id="PF07714">
    <property type="entry name" value="PK_Tyr_Ser-Thr"/>
    <property type="match status" value="1"/>
</dbReference>
<dbReference type="SMART" id="SM00369">
    <property type="entry name" value="LRR_TYP"/>
    <property type="match status" value="4"/>
</dbReference>
<evidence type="ECO:0000256" key="1">
    <source>
        <dbReference type="ARBA" id="ARBA00004370"/>
    </source>
</evidence>
<evidence type="ECO:0000313" key="11">
    <source>
        <dbReference type="EMBL" id="KAF7819448.1"/>
    </source>
</evidence>
<dbReference type="FunFam" id="3.80.10.10:FF:000155">
    <property type="entry name" value="Putative inactive leucine-rich repeat receptor-like protein kinase"/>
    <property type="match status" value="1"/>
</dbReference>
<dbReference type="PROSITE" id="PS51450">
    <property type="entry name" value="LRR"/>
    <property type="match status" value="1"/>
</dbReference>
<evidence type="ECO:0000256" key="6">
    <source>
        <dbReference type="ARBA" id="ARBA00023136"/>
    </source>
</evidence>
<dbReference type="InterPro" id="IPR001611">
    <property type="entry name" value="Leu-rich_rpt"/>
</dbReference>
<keyword evidence="11" id="KW-0418">Kinase</keyword>
<dbReference type="FunFam" id="3.30.200.20:FF:000479">
    <property type="entry name" value="Putative inactive leucine-rich repeat receptor-like protein kinase"/>
    <property type="match status" value="1"/>
</dbReference>
<dbReference type="GO" id="GO:0033612">
    <property type="term" value="F:receptor serine/threonine kinase binding"/>
    <property type="evidence" value="ECO:0007669"/>
    <property type="project" value="TreeGrafter"/>
</dbReference>
<dbReference type="FunFam" id="3.80.10.10:FF:000380">
    <property type="entry name" value="Putative inactive leucine-rich repeat receptor-like protein kinase"/>
    <property type="match status" value="1"/>
</dbReference>
<keyword evidence="4" id="KW-0677">Repeat</keyword>
<dbReference type="SUPFAM" id="SSF52058">
    <property type="entry name" value="L domain-like"/>
    <property type="match status" value="1"/>
</dbReference>
<keyword evidence="11" id="KW-0808">Transferase</keyword>
<keyword evidence="6 8" id="KW-0472">Membrane</keyword>
<keyword evidence="5 8" id="KW-1133">Transmembrane helix</keyword>
<feature type="chain" id="PRO_5032721473" evidence="9">
    <location>
        <begin position="27"/>
        <end position="771"/>
    </location>
</feature>
<dbReference type="InterPro" id="IPR003591">
    <property type="entry name" value="Leu-rich_rpt_typical-subtyp"/>
</dbReference>
<dbReference type="PROSITE" id="PS50011">
    <property type="entry name" value="PROTEIN_KINASE_DOM"/>
    <property type="match status" value="1"/>
</dbReference>